<evidence type="ECO:0000313" key="1">
    <source>
        <dbReference type="EMBL" id="SFI41949.1"/>
    </source>
</evidence>
<dbReference type="RefSeq" id="WP_074929866.1">
    <property type="nucleotide sequence ID" value="NZ_FORI01000001.1"/>
</dbReference>
<protein>
    <submittedName>
        <fullName evidence="1">Uncharacterized protein</fullName>
    </submittedName>
</protein>
<keyword evidence="2" id="KW-1185">Reference proteome</keyword>
<dbReference type="AlphaFoldDB" id="A0A1I3I272"/>
<name>A0A1I3I272_9SPIR</name>
<dbReference type="EMBL" id="FORI01000001">
    <property type="protein sequence ID" value="SFI41949.1"/>
    <property type="molecule type" value="Genomic_DNA"/>
</dbReference>
<proteinExistence type="predicted"/>
<evidence type="ECO:0000313" key="2">
    <source>
        <dbReference type="Proteomes" id="UP000182737"/>
    </source>
</evidence>
<reference evidence="2" key="1">
    <citation type="submission" date="2016-10" db="EMBL/GenBank/DDBJ databases">
        <authorList>
            <person name="Varghese N."/>
            <person name="Submissions S."/>
        </authorList>
    </citation>
    <scope>NUCLEOTIDE SEQUENCE [LARGE SCALE GENOMIC DNA]</scope>
    <source>
        <strain evidence="2">XBD1002</strain>
    </source>
</reference>
<organism evidence="1 2">
    <name type="scientific">Treponema bryantii</name>
    <dbReference type="NCBI Taxonomy" id="163"/>
    <lineage>
        <taxon>Bacteria</taxon>
        <taxon>Pseudomonadati</taxon>
        <taxon>Spirochaetota</taxon>
        <taxon>Spirochaetia</taxon>
        <taxon>Spirochaetales</taxon>
        <taxon>Treponemataceae</taxon>
        <taxon>Treponema</taxon>
    </lineage>
</organism>
<accession>A0A1I3I272</accession>
<dbReference type="Proteomes" id="UP000182737">
    <property type="component" value="Unassembled WGS sequence"/>
</dbReference>
<gene>
    <name evidence="1" type="ORF">SAMN04487775_101253</name>
</gene>
<dbReference type="OrthoDB" id="361760at2"/>
<sequence>MTERNYDDILNYNWNHDSLQNRMPLSQRAKIFLPFAALTGFDEALEKTLQTEIAEITGENQAGQPQTIQDPDL</sequence>